<feature type="region of interest" description="Disordered" evidence="12">
    <location>
        <begin position="124"/>
        <end position="143"/>
    </location>
</feature>
<evidence type="ECO:0000256" key="5">
    <source>
        <dbReference type="ARBA" id="ARBA00022840"/>
    </source>
</evidence>
<dbReference type="InterPro" id="IPR050130">
    <property type="entry name" value="ClpA_ClpB"/>
</dbReference>
<name>A0ABY6P4U4_9NOCA</name>
<dbReference type="InterPro" id="IPR004176">
    <property type="entry name" value="Clp_R_N"/>
</dbReference>
<dbReference type="SMART" id="SM01086">
    <property type="entry name" value="ClpB_D2-small"/>
    <property type="match status" value="1"/>
</dbReference>
<evidence type="ECO:0000256" key="7">
    <source>
        <dbReference type="ARBA" id="ARBA00023054"/>
    </source>
</evidence>
<evidence type="ECO:0000256" key="6">
    <source>
        <dbReference type="ARBA" id="ARBA00023016"/>
    </source>
</evidence>
<sequence length="769" mass="82452">MATAAAHASAQGHPELDALHLLWALAGEDPTLILLQRTGADPDAVREAVAQQLPTAQEGTAVGAAASSMTDAAQSALADAYRVARALGSTYIAPEHLLLALTASPITSAGRLLAAHGVTAESLQRTAADPQAGTGTSGTPTLDRFGTDLTARAREGKIDPVVGRASEIEQVVEVLVRRTKNNPVLVGEAGVGKTAVAEGLAQRIADGDVPAVLRGKRLVQLDLTAMLAGTKHRGDFEERMTKVLDEVGAHSDELLLFLDEVHTVVGAGAGEGAMDAGNILKPKLARGELHLIGATTLDEYRRIEKDPALERRFQPVRVDEPSVPDAVEILRGLQTRYAEHHGVTYADDALVAAVTLSDRYVTDRRLPDKAIDLLDQAGARVQLRGAGARDTGELLVRLAGLKDTAIAEEDYERASALRDEIAAVAHDVTPEVTVDDIADVVSRSTGVPARQMTTADKARLRDLEAELHQRVVGQDVAVHALARAVRRSRSGLGDHSRPVGSFLFLGPTGVGKTELAKALAHSLFGDEQAMVRLDMSEYGERHTVSRLVGSPPGYVGYEESGQLTEAVRRRPYSVLLLDEVEKAHPEVFHTLLQLLDDGRLTDGHGRTVDFSNTVLIMTSNLGSELLSTRASTIGFATDGQRADGSVVREKVLRRLQEHFRPEFLNRIDETVVFAPLEAAQLREITGLVLDASRVRLAELGVGLQVGEAAVDWLAERGHQPELGARPLRRTVARELDDKVADLLIDDAVHSGDTVHVDVEDGELVLRTRA</sequence>
<dbReference type="PANTHER" id="PTHR11638">
    <property type="entry name" value="ATP-DEPENDENT CLP PROTEASE"/>
    <property type="match status" value="1"/>
</dbReference>
<keyword evidence="5 11" id="KW-0067">ATP-binding</keyword>
<dbReference type="RefSeq" id="WP_265384776.1">
    <property type="nucleotide sequence ID" value="NZ_CP110615.1"/>
</dbReference>
<evidence type="ECO:0000256" key="3">
    <source>
        <dbReference type="ARBA" id="ARBA00022737"/>
    </source>
</evidence>
<keyword evidence="14" id="KW-0645">Protease</keyword>
<dbReference type="PROSITE" id="PS51903">
    <property type="entry name" value="CLP_R"/>
    <property type="match status" value="1"/>
</dbReference>
<evidence type="ECO:0000259" key="13">
    <source>
        <dbReference type="PROSITE" id="PS51903"/>
    </source>
</evidence>
<dbReference type="Gene3D" id="1.10.8.60">
    <property type="match status" value="1"/>
</dbReference>
<dbReference type="InterPro" id="IPR041546">
    <property type="entry name" value="ClpA/ClpB_AAA_lid"/>
</dbReference>
<evidence type="ECO:0000256" key="4">
    <source>
        <dbReference type="ARBA" id="ARBA00022741"/>
    </source>
</evidence>
<evidence type="ECO:0000256" key="10">
    <source>
        <dbReference type="PROSITE-ProRule" id="PRU01251"/>
    </source>
</evidence>
<dbReference type="InterPro" id="IPR028299">
    <property type="entry name" value="ClpA/B_CS2"/>
</dbReference>
<dbReference type="InterPro" id="IPR001270">
    <property type="entry name" value="ClpA/B"/>
</dbReference>
<evidence type="ECO:0000313" key="15">
    <source>
        <dbReference type="Proteomes" id="UP001164965"/>
    </source>
</evidence>
<dbReference type="Pfam" id="PF00004">
    <property type="entry name" value="AAA"/>
    <property type="match status" value="1"/>
</dbReference>
<organism evidence="14 15">
    <name type="scientific">Rhodococcus antarcticus</name>
    <dbReference type="NCBI Taxonomy" id="2987751"/>
    <lineage>
        <taxon>Bacteria</taxon>
        <taxon>Bacillati</taxon>
        <taxon>Actinomycetota</taxon>
        <taxon>Actinomycetes</taxon>
        <taxon>Mycobacteriales</taxon>
        <taxon>Nocardiaceae</taxon>
        <taxon>Rhodococcus</taxon>
    </lineage>
</organism>
<evidence type="ECO:0000256" key="2">
    <source>
        <dbReference type="ARBA" id="ARBA00017574"/>
    </source>
</evidence>
<dbReference type="InterPro" id="IPR003959">
    <property type="entry name" value="ATPase_AAA_core"/>
</dbReference>
<dbReference type="InterPro" id="IPR027417">
    <property type="entry name" value="P-loop_NTPase"/>
</dbReference>
<accession>A0ABY6P4U4</accession>
<dbReference type="CDD" id="cd19499">
    <property type="entry name" value="RecA-like_ClpB_Hsp104-like"/>
    <property type="match status" value="1"/>
</dbReference>
<evidence type="ECO:0000256" key="9">
    <source>
        <dbReference type="ARBA" id="ARBA00026057"/>
    </source>
</evidence>
<keyword evidence="8 11" id="KW-0143">Chaperone</keyword>
<proteinExistence type="inferred from homology"/>
<dbReference type="CDD" id="cd00009">
    <property type="entry name" value="AAA"/>
    <property type="match status" value="1"/>
</dbReference>
<dbReference type="GO" id="GO:0005524">
    <property type="term" value="F:ATP binding"/>
    <property type="evidence" value="ECO:0007669"/>
    <property type="project" value="UniProtKB-KW"/>
</dbReference>
<dbReference type="PRINTS" id="PR00300">
    <property type="entry name" value="CLPPROTEASEA"/>
</dbReference>
<keyword evidence="4 11" id="KW-0547">Nucleotide-binding</keyword>
<dbReference type="EMBL" id="CP110615">
    <property type="protein sequence ID" value="UZJ26672.1"/>
    <property type="molecule type" value="Genomic_DNA"/>
</dbReference>
<feature type="domain" description="Clp R" evidence="13">
    <location>
        <begin position="1"/>
        <end position="133"/>
    </location>
</feature>
<keyword evidence="15" id="KW-1185">Reference proteome</keyword>
<evidence type="ECO:0000256" key="11">
    <source>
        <dbReference type="RuleBase" id="RU004432"/>
    </source>
</evidence>
<dbReference type="GO" id="GO:0006508">
    <property type="term" value="P:proteolysis"/>
    <property type="evidence" value="ECO:0007669"/>
    <property type="project" value="UniProtKB-KW"/>
</dbReference>
<keyword evidence="3 10" id="KW-0677">Repeat</keyword>
<dbReference type="PROSITE" id="PS00871">
    <property type="entry name" value="CLPAB_2"/>
    <property type="match status" value="1"/>
</dbReference>
<dbReference type="PROSITE" id="PS00870">
    <property type="entry name" value="CLPAB_1"/>
    <property type="match status" value="1"/>
</dbReference>
<evidence type="ECO:0000256" key="8">
    <source>
        <dbReference type="ARBA" id="ARBA00023186"/>
    </source>
</evidence>
<dbReference type="Pfam" id="PF10431">
    <property type="entry name" value="ClpB_D2-small"/>
    <property type="match status" value="1"/>
</dbReference>
<keyword evidence="14" id="KW-0378">Hydrolase</keyword>
<evidence type="ECO:0000256" key="1">
    <source>
        <dbReference type="ARBA" id="ARBA00008675"/>
    </source>
</evidence>
<protein>
    <recommendedName>
        <fullName evidence="2">Chaperone protein ClpB</fullName>
    </recommendedName>
</protein>
<dbReference type="Proteomes" id="UP001164965">
    <property type="component" value="Chromosome"/>
</dbReference>
<dbReference type="Pfam" id="PF02861">
    <property type="entry name" value="Clp_N"/>
    <property type="match status" value="1"/>
</dbReference>
<dbReference type="GO" id="GO:0008233">
    <property type="term" value="F:peptidase activity"/>
    <property type="evidence" value="ECO:0007669"/>
    <property type="project" value="UniProtKB-KW"/>
</dbReference>
<reference evidence="14" key="1">
    <citation type="submission" date="2022-10" db="EMBL/GenBank/DDBJ databases">
        <title>Rhodococcus sp.75.</title>
        <authorList>
            <person name="Sun M."/>
        </authorList>
    </citation>
    <scope>NUCLEOTIDE SEQUENCE</scope>
    <source>
        <strain evidence="14">75</strain>
    </source>
</reference>
<dbReference type="SUPFAM" id="SSF81923">
    <property type="entry name" value="Double Clp-N motif"/>
    <property type="match status" value="1"/>
</dbReference>
<dbReference type="SUPFAM" id="SSF52540">
    <property type="entry name" value="P-loop containing nucleoside triphosphate hydrolases"/>
    <property type="match status" value="2"/>
</dbReference>
<comment type="similarity">
    <text evidence="1 11">Belongs to the ClpA/ClpB family.</text>
</comment>
<gene>
    <name evidence="14" type="ORF">RHODO2019_13280</name>
</gene>
<dbReference type="InterPro" id="IPR036628">
    <property type="entry name" value="Clp_N_dom_sf"/>
</dbReference>
<dbReference type="Pfam" id="PF17871">
    <property type="entry name" value="AAA_lid_9"/>
    <property type="match status" value="1"/>
</dbReference>
<dbReference type="InterPro" id="IPR003593">
    <property type="entry name" value="AAA+_ATPase"/>
</dbReference>
<evidence type="ECO:0000313" key="14">
    <source>
        <dbReference type="EMBL" id="UZJ26672.1"/>
    </source>
</evidence>
<keyword evidence="6" id="KW-0346">Stress response</keyword>
<dbReference type="SMART" id="SM00382">
    <property type="entry name" value="AAA"/>
    <property type="match status" value="2"/>
</dbReference>
<evidence type="ECO:0000256" key="12">
    <source>
        <dbReference type="SAM" id="MobiDB-lite"/>
    </source>
</evidence>
<dbReference type="Gene3D" id="1.10.1780.10">
    <property type="entry name" value="Clp, N-terminal domain"/>
    <property type="match status" value="1"/>
</dbReference>
<dbReference type="Pfam" id="PF07724">
    <property type="entry name" value="AAA_2"/>
    <property type="match status" value="1"/>
</dbReference>
<comment type="subunit">
    <text evidence="9">Homohexamer. The oligomerization is ATP-dependent.</text>
</comment>
<dbReference type="Gene3D" id="3.40.50.300">
    <property type="entry name" value="P-loop containing nucleotide triphosphate hydrolases"/>
    <property type="match status" value="3"/>
</dbReference>
<dbReference type="PANTHER" id="PTHR11638:SF18">
    <property type="entry name" value="HEAT SHOCK PROTEIN 104"/>
    <property type="match status" value="1"/>
</dbReference>
<dbReference type="InterPro" id="IPR018368">
    <property type="entry name" value="ClpA/B_CS1"/>
</dbReference>
<keyword evidence="7" id="KW-0175">Coiled coil</keyword>
<dbReference type="InterPro" id="IPR019489">
    <property type="entry name" value="Clp_ATPase_C"/>
</dbReference>